<reference evidence="2 3" key="1">
    <citation type="journal article" date="2019" name="Mol. Biol. Evol.">
        <title>Blast fungal genomes show frequent chromosomal changes, gene gains and losses, and effector gene turnover.</title>
        <authorList>
            <person name="Gomez Luciano L.B."/>
            <person name="Jason Tsai I."/>
            <person name="Chuma I."/>
            <person name="Tosa Y."/>
            <person name="Chen Y.H."/>
            <person name="Li J.Y."/>
            <person name="Li M.Y."/>
            <person name="Jade Lu M.Y."/>
            <person name="Nakayashiki H."/>
            <person name="Li W.H."/>
        </authorList>
    </citation>
    <scope>NUCLEOTIDE SEQUENCE [LARGE SCALE GENOMIC DNA]</scope>
    <source>
        <strain evidence="2">MZ5-1-6</strain>
    </source>
</reference>
<gene>
    <name evidence="2" type="ORF">PoMZ_09021</name>
</gene>
<sequence>MQYNLGKIIVGLAWVSSALAAPQKSPQAGECTPRLLVLNPKYAAVFTLRQVPESWKSVKGTHTAGRKAFALPGPFATENSR</sequence>
<feature type="chain" id="PRO_5020272600" evidence="1">
    <location>
        <begin position="21"/>
        <end position="81"/>
    </location>
</feature>
<feature type="signal peptide" evidence="1">
    <location>
        <begin position="1"/>
        <end position="20"/>
    </location>
</feature>
<proteinExistence type="predicted"/>
<evidence type="ECO:0000313" key="3">
    <source>
        <dbReference type="Proteomes" id="UP000294847"/>
    </source>
</evidence>
<evidence type="ECO:0000256" key="1">
    <source>
        <dbReference type="SAM" id="SignalP"/>
    </source>
</evidence>
<name>A0A4P7MSZ2_PYROR</name>
<keyword evidence="1" id="KW-0732">Signal</keyword>
<dbReference type="AlphaFoldDB" id="A0A4P7MSZ2"/>
<organism evidence="2 3">
    <name type="scientific">Pyricularia oryzae</name>
    <name type="common">Rice blast fungus</name>
    <name type="synonym">Magnaporthe oryzae</name>
    <dbReference type="NCBI Taxonomy" id="318829"/>
    <lineage>
        <taxon>Eukaryota</taxon>
        <taxon>Fungi</taxon>
        <taxon>Dikarya</taxon>
        <taxon>Ascomycota</taxon>
        <taxon>Pezizomycotina</taxon>
        <taxon>Sordariomycetes</taxon>
        <taxon>Sordariomycetidae</taxon>
        <taxon>Magnaporthales</taxon>
        <taxon>Pyriculariaceae</taxon>
        <taxon>Pyricularia</taxon>
    </lineage>
</organism>
<dbReference type="EMBL" id="CP034204">
    <property type="protein sequence ID" value="QBZ53343.1"/>
    <property type="molecule type" value="Genomic_DNA"/>
</dbReference>
<dbReference type="Proteomes" id="UP000294847">
    <property type="component" value="Chromosome 1"/>
</dbReference>
<protein>
    <submittedName>
        <fullName evidence="2">Uncharacterized protein</fullName>
    </submittedName>
</protein>
<accession>A0A4P7MSZ2</accession>
<evidence type="ECO:0000313" key="2">
    <source>
        <dbReference type="EMBL" id="QBZ53343.1"/>
    </source>
</evidence>